<dbReference type="RefSeq" id="WP_090396171.1">
    <property type="nucleotide sequence ID" value="NZ_FNEN01000002.1"/>
</dbReference>
<feature type="domain" description="Spore germination GerAC-like C-terminal" evidence="9">
    <location>
        <begin position="234"/>
        <end position="403"/>
    </location>
</feature>
<dbReference type="Pfam" id="PF05504">
    <property type="entry name" value="Spore_GerAC"/>
    <property type="match status" value="1"/>
</dbReference>
<dbReference type="PANTHER" id="PTHR35789:SF1">
    <property type="entry name" value="SPORE GERMINATION PROTEIN B3"/>
    <property type="match status" value="1"/>
</dbReference>
<evidence type="ECO:0000313" key="11">
    <source>
        <dbReference type="EMBL" id="SDI46272.1"/>
    </source>
</evidence>
<evidence type="ECO:0000256" key="4">
    <source>
        <dbReference type="ARBA" id="ARBA00022729"/>
    </source>
</evidence>
<keyword evidence="4" id="KW-0732">Signal</keyword>
<organism evidence="11 12">
    <name type="scientific">Natribacillus halophilus</name>
    <dbReference type="NCBI Taxonomy" id="549003"/>
    <lineage>
        <taxon>Bacteria</taxon>
        <taxon>Bacillati</taxon>
        <taxon>Bacillota</taxon>
        <taxon>Bacilli</taxon>
        <taxon>Bacillales</taxon>
        <taxon>Bacillaceae</taxon>
        <taxon>Natribacillus</taxon>
    </lineage>
</organism>
<keyword evidence="5" id="KW-0472">Membrane</keyword>
<dbReference type="PANTHER" id="PTHR35789">
    <property type="entry name" value="SPORE GERMINATION PROTEIN B3"/>
    <property type="match status" value="1"/>
</dbReference>
<accession>A0A1G8KSA6</accession>
<dbReference type="EMBL" id="FNEN01000002">
    <property type="protein sequence ID" value="SDI46272.1"/>
    <property type="molecule type" value="Genomic_DNA"/>
</dbReference>
<evidence type="ECO:0000256" key="8">
    <source>
        <dbReference type="SAM" id="Coils"/>
    </source>
</evidence>
<gene>
    <name evidence="11" type="ORF">SAMN04488123_102270</name>
</gene>
<keyword evidence="7" id="KW-0449">Lipoprotein</keyword>
<dbReference type="NCBIfam" id="TIGR02887">
    <property type="entry name" value="spore_ger_x_C"/>
    <property type="match status" value="1"/>
</dbReference>
<dbReference type="InterPro" id="IPR046953">
    <property type="entry name" value="Spore_GerAC-like_C"/>
</dbReference>
<sequence>MKVGARFGFFALLCLCLTGCWDGNDIEQRANVLALAIDEAEPGPEEDQDDITYVEDGLIEPPQEDMINVTAQIAVPGEVPLGPIGQGGGGGEESDPVWVLEVTGRSLNDALSHLQQEVAEDLFLGQLRIIIVNEDVARNGVDRFNESLRRNAEVRRNAWMIVSAEEAGQYMDLAPDLQQIPTLYLANMIENAVELGKFPEDYIGLFWRLLSSKGQEGFLPYFEIMGDEQIKLGGMSYFKGDEMTGTVTPFEIGVYMGIIGFEQGGYEYFVKVPDTDSHILLDTLSRDTTLESEIKDGQPRLNLAIRFELTIQETEETDNMQLQNARVLEKIEQQEEQVNADAAEQLIQDMQEEQADIFGFGEQIRAKHPGYWNENVGTNEQWQEVFQDVDVDVDVIINLRRVGTQAT</sequence>
<evidence type="ECO:0000256" key="5">
    <source>
        <dbReference type="ARBA" id="ARBA00023136"/>
    </source>
</evidence>
<proteinExistence type="inferred from homology"/>
<evidence type="ECO:0000256" key="7">
    <source>
        <dbReference type="ARBA" id="ARBA00023288"/>
    </source>
</evidence>
<name>A0A1G8KSA6_9BACI</name>
<keyword evidence="8" id="KW-0175">Coiled coil</keyword>
<dbReference type="OrthoDB" id="9816067at2"/>
<dbReference type="GO" id="GO:0016020">
    <property type="term" value="C:membrane"/>
    <property type="evidence" value="ECO:0007669"/>
    <property type="project" value="UniProtKB-SubCell"/>
</dbReference>
<dbReference type="InterPro" id="IPR057336">
    <property type="entry name" value="GerAC_N"/>
</dbReference>
<comment type="subcellular location">
    <subcellularLocation>
        <location evidence="1">Membrane</location>
        <topology evidence="1">Lipid-anchor</topology>
    </subcellularLocation>
</comment>
<protein>
    <submittedName>
        <fullName evidence="11">Germination protein, Ger(X)C family</fullName>
    </submittedName>
</protein>
<dbReference type="Gene3D" id="3.30.300.210">
    <property type="entry name" value="Nutrient germinant receptor protein C, domain 3"/>
    <property type="match status" value="1"/>
</dbReference>
<keyword evidence="12" id="KW-1185">Reference proteome</keyword>
<evidence type="ECO:0000313" key="12">
    <source>
        <dbReference type="Proteomes" id="UP000198853"/>
    </source>
</evidence>
<dbReference type="Pfam" id="PF25198">
    <property type="entry name" value="Spore_GerAC_N"/>
    <property type="match status" value="1"/>
</dbReference>
<dbReference type="Proteomes" id="UP000198853">
    <property type="component" value="Unassembled WGS sequence"/>
</dbReference>
<dbReference type="GO" id="GO:0009847">
    <property type="term" value="P:spore germination"/>
    <property type="evidence" value="ECO:0007669"/>
    <property type="project" value="InterPro"/>
</dbReference>
<dbReference type="AlphaFoldDB" id="A0A1G8KSA6"/>
<evidence type="ECO:0000256" key="3">
    <source>
        <dbReference type="ARBA" id="ARBA00022544"/>
    </source>
</evidence>
<evidence type="ECO:0000256" key="6">
    <source>
        <dbReference type="ARBA" id="ARBA00023139"/>
    </source>
</evidence>
<evidence type="ECO:0000259" key="10">
    <source>
        <dbReference type="Pfam" id="PF25198"/>
    </source>
</evidence>
<evidence type="ECO:0000256" key="1">
    <source>
        <dbReference type="ARBA" id="ARBA00004635"/>
    </source>
</evidence>
<dbReference type="InterPro" id="IPR038501">
    <property type="entry name" value="Spore_GerAC_C_sf"/>
</dbReference>
<keyword evidence="3" id="KW-0309">Germination</keyword>
<evidence type="ECO:0000259" key="9">
    <source>
        <dbReference type="Pfam" id="PF05504"/>
    </source>
</evidence>
<comment type="similarity">
    <text evidence="2">Belongs to the GerABKC lipoprotein family.</text>
</comment>
<evidence type="ECO:0000256" key="2">
    <source>
        <dbReference type="ARBA" id="ARBA00007886"/>
    </source>
</evidence>
<dbReference type="InterPro" id="IPR008844">
    <property type="entry name" value="Spore_GerAC-like"/>
</dbReference>
<feature type="coiled-coil region" evidence="8">
    <location>
        <begin position="317"/>
        <end position="353"/>
    </location>
</feature>
<reference evidence="11 12" key="1">
    <citation type="submission" date="2016-10" db="EMBL/GenBank/DDBJ databases">
        <authorList>
            <person name="de Groot N.N."/>
        </authorList>
    </citation>
    <scope>NUCLEOTIDE SEQUENCE [LARGE SCALE GENOMIC DNA]</scope>
    <source>
        <strain evidence="11 12">DSM 21771</strain>
    </source>
</reference>
<keyword evidence="6" id="KW-0564">Palmitate</keyword>
<feature type="domain" description="Spore germination protein N-terminal" evidence="10">
    <location>
        <begin position="22"/>
        <end position="224"/>
    </location>
</feature>